<reference evidence="3 5" key="1">
    <citation type="submission" date="2012-06" db="EMBL/GenBank/DDBJ databases">
        <title>The complete chromosome of genome of Turneriella parva DSM 21527.</title>
        <authorList>
            <consortium name="US DOE Joint Genome Institute (JGI-PGF)"/>
            <person name="Lucas S."/>
            <person name="Han J."/>
            <person name="Lapidus A."/>
            <person name="Bruce D."/>
            <person name="Goodwin L."/>
            <person name="Pitluck S."/>
            <person name="Peters L."/>
            <person name="Kyrpides N."/>
            <person name="Mavromatis K."/>
            <person name="Ivanova N."/>
            <person name="Mikhailova N."/>
            <person name="Chertkov O."/>
            <person name="Detter J.C."/>
            <person name="Tapia R."/>
            <person name="Han C."/>
            <person name="Land M."/>
            <person name="Hauser L."/>
            <person name="Markowitz V."/>
            <person name="Cheng J.-F."/>
            <person name="Hugenholtz P."/>
            <person name="Woyke T."/>
            <person name="Wu D."/>
            <person name="Gronow S."/>
            <person name="Wellnitz S."/>
            <person name="Brambilla E."/>
            <person name="Klenk H.-P."/>
            <person name="Eisen J.A."/>
        </authorList>
    </citation>
    <scope>NUCLEOTIDE SEQUENCE [LARGE SCALE GENOMIC DNA]</scope>
    <source>
        <strain evidence="5">ATCC BAA-1111 / DSM 21527 / NCTC 11395 / H</strain>
        <strain evidence="3">DSM 21527</strain>
    </source>
</reference>
<evidence type="ECO:0000313" key="5">
    <source>
        <dbReference type="Proteomes" id="UP000006048"/>
    </source>
</evidence>
<dbReference type="InterPro" id="IPR037914">
    <property type="entry name" value="SpoVT-AbrB_sf"/>
</dbReference>
<dbReference type="InterPro" id="IPR052975">
    <property type="entry name" value="Repressor-like_regulatory"/>
</dbReference>
<accession>I4B9Z3</accession>
<sequence length="89" mass="9949">METIEITSVSSKGQVVIPKSIRSQLSIGEGTKFIVIADGSNLLLKKINEPDKAEFDALIRRTREVMKNRKVTPKDLQKAIKASRAKRAR</sequence>
<evidence type="ECO:0000256" key="1">
    <source>
        <dbReference type="PROSITE-ProRule" id="PRU01076"/>
    </source>
</evidence>
<organism evidence="3 5">
    <name type="scientific">Turneriella parva (strain ATCC BAA-1111 / DSM 21527 / NCTC 11395 / H)</name>
    <name type="common">Leptospira parva</name>
    <dbReference type="NCBI Taxonomy" id="869212"/>
    <lineage>
        <taxon>Bacteria</taxon>
        <taxon>Pseudomonadati</taxon>
        <taxon>Spirochaetota</taxon>
        <taxon>Spirochaetia</taxon>
        <taxon>Leptospirales</taxon>
        <taxon>Leptospiraceae</taxon>
        <taxon>Turneriella</taxon>
    </lineage>
</organism>
<dbReference type="AlphaFoldDB" id="I4B9Z3"/>
<evidence type="ECO:0000259" key="2">
    <source>
        <dbReference type="PROSITE" id="PS51740"/>
    </source>
</evidence>
<dbReference type="KEGG" id="tpx:Turpa_3509"/>
<dbReference type="SUPFAM" id="SSF89447">
    <property type="entry name" value="AbrB/MazE/MraZ-like"/>
    <property type="match status" value="1"/>
</dbReference>
<dbReference type="GO" id="GO:0003677">
    <property type="term" value="F:DNA binding"/>
    <property type="evidence" value="ECO:0007669"/>
    <property type="project" value="UniProtKB-UniRule"/>
</dbReference>
<dbReference type="HOGENOM" id="CLU_158484_1_1_12"/>
<keyword evidence="1" id="KW-0238">DNA-binding</keyword>
<proteinExistence type="predicted"/>
<evidence type="ECO:0000313" key="3">
    <source>
        <dbReference type="EMBL" id="AFM14100.1"/>
    </source>
</evidence>
<dbReference type="OrthoDB" id="9811597at2"/>
<dbReference type="EMBL" id="CP002959">
    <property type="protein sequence ID" value="AFM14146.1"/>
    <property type="molecule type" value="Genomic_DNA"/>
</dbReference>
<dbReference type="NCBIfam" id="TIGR01439">
    <property type="entry name" value="lp_hng_hel_AbrB"/>
    <property type="match status" value="1"/>
</dbReference>
<dbReference type="RefSeq" id="WP_014804589.1">
    <property type="nucleotide sequence ID" value="NC_018020.1"/>
</dbReference>
<keyword evidence="5" id="KW-1185">Reference proteome</keyword>
<dbReference type="Pfam" id="PF04014">
    <property type="entry name" value="MazE_antitoxin"/>
    <property type="match status" value="1"/>
</dbReference>
<gene>
    <name evidence="3" type="ordered locus">Turpa_3463</name>
    <name evidence="4" type="ordered locus">Turpa_3509</name>
</gene>
<dbReference type="EMBL" id="CP002959">
    <property type="protein sequence ID" value="AFM14100.1"/>
    <property type="molecule type" value="Genomic_DNA"/>
</dbReference>
<feature type="domain" description="SpoVT-AbrB" evidence="2">
    <location>
        <begin position="4"/>
        <end position="49"/>
    </location>
</feature>
<dbReference type="PANTHER" id="PTHR34860:SF6">
    <property type="entry name" value="REPRESSOR-LIKE PROTEIN SSO7C3"/>
    <property type="match status" value="1"/>
</dbReference>
<name>I4B9Z3_TURPD</name>
<evidence type="ECO:0000313" key="4">
    <source>
        <dbReference type="EMBL" id="AFM14146.1"/>
    </source>
</evidence>
<dbReference type="KEGG" id="tpx:Turpa_3463"/>
<dbReference type="SMART" id="SM00966">
    <property type="entry name" value="SpoVT_AbrB"/>
    <property type="match status" value="1"/>
</dbReference>
<dbReference type="Gene3D" id="2.10.260.10">
    <property type="match status" value="1"/>
</dbReference>
<protein>
    <submittedName>
        <fullName evidence="3">Transcriptional regulator, AbrB family</fullName>
    </submittedName>
</protein>
<dbReference type="PROSITE" id="PS51740">
    <property type="entry name" value="SPOVT_ABRB"/>
    <property type="match status" value="1"/>
</dbReference>
<dbReference type="Proteomes" id="UP000006048">
    <property type="component" value="Chromosome"/>
</dbReference>
<dbReference type="PANTHER" id="PTHR34860">
    <property type="entry name" value="REPRESSOR-LIKE PROTEIN SSO7C3"/>
    <property type="match status" value="1"/>
</dbReference>
<dbReference type="InterPro" id="IPR007159">
    <property type="entry name" value="SpoVT-AbrB_dom"/>
</dbReference>